<dbReference type="PANTHER" id="PTHR21354">
    <property type="entry name" value="ZINC FINGER PROTEIN 511"/>
    <property type="match status" value="1"/>
</dbReference>
<dbReference type="InterPro" id="IPR039258">
    <property type="entry name" value="ZNF511"/>
</dbReference>
<reference evidence="2" key="2">
    <citation type="submission" date="2022-10" db="EMBL/GenBank/DDBJ databases">
        <authorList>
            <consortium name="ENA_rothamsted_submissions"/>
            <consortium name="culmorum"/>
            <person name="King R."/>
        </authorList>
    </citation>
    <scope>NUCLEOTIDE SEQUENCE</scope>
</reference>
<evidence type="ECO:0000313" key="3">
    <source>
        <dbReference type="Proteomes" id="UP001153714"/>
    </source>
</evidence>
<dbReference type="InterPro" id="IPR013087">
    <property type="entry name" value="Znf_C2H2_type"/>
</dbReference>
<feature type="domain" description="C2H2-type" evidence="1">
    <location>
        <begin position="80"/>
        <end position="101"/>
    </location>
</feature>
<dbReference type="SMART" id="SM00355">
    <property type="entry name" value="ZnF_C2H2"/>
    <property type="match status" value="3"/>
</dbReference>
<dbReference type="EMBL" id="OU893334">
    <property type="protein sequence ID" value="CAG9791630.1"/>
    <property type="molecule type" value="Genomic_DNA"/>
</dbReference>
<reference evidence="2" key="1">
    <citation type="submission" date="2021-12" db="EMBL/GenBank/DDBJ databases">
        <authorList>
            <person name="King R."/>
        </authorList>
    </citation>
    <scope>NUCLEOTIDE SEQUENCE</scope>
</reference>
<dbReference type="Proteomes" id="UP001153714">
    <property type="component" value="Chromosome 3"/>
</dbReference>
<feature type="domain" description="C2H2-type" evidence="1">
    <location>
        <begin position="117"/>
        <end position="140"/>
    </location>
</feature>
<accession>A0A9N9R8E5</accession>
<evidence type="ECO:0000313" key="2">
    <source>
        <dbReference type="EMBL" id="CAG9791630.1"/>
    </source>
</evidence>
<keyword evidence="3" id="KW-1185">Reference proteome</keyword>
<evidence type="ECO:0000259" key="1">
    <source>
        <dbReference type="PROSITE" id="PS00028"/>
    </source>
</evidence>
<protein>
    <recommendedName>
        <fullName evidence="1">C2H2-type domain-containing protein</fullName>
    </recommendedName>
</protein>
<dbReference type="Gene3D" id="3.30.160.60">
    <property type="entry name" value="Classic Zinc Finger"/>
    <property type="match status" value="1"/>
</dbReference>
<gene>
    <name evidence="2" type="ORF">DIATSA_LOCUS9231</name>
</gene>
<dbReference type="AlphaFoldDB" id="A0A9N9R8E5"/>
<dbReference type="PROSITE" id="PS00028">
    <property type="entry name" value="ZINC_FINGER_C2H2_1"/>
    <property type="match status" value="2"/>
</dbReference>
<sequence length="226" mass="26343">MISNMTIETLKSYGVGRRKLDDNLFAQDKPPPRLGIFDLDEENLCHEVIKTTCSVPGCVFTAETLLEFENHYNGYHRYVCAQCKKILPSPHILDLHIQESHDSFFAVMAERKPSYYCYIEDCKEKFMNADERMDHCVKIHKLPKDFRFERNQKGRKPKIKKEKENVSMEVDNAVKAGKKKKFTFNNSRQKGFVKYEGRKFTDDDKMETGSVNMDDIAAELKLNLPE</sequence>
<dbReference type="PANTHER" id="PTHR21354:SF0">
    <property type="entry name" value="ZINC FINGER PROTEIN 511"/>
    <property type="match status" value="1"/>
</dbReference>
<proteinExistence type="predicted"/>
<organism evidence="2 3">
    <name type="scientific">Diatraea saccharalis</name>
    <name type="common">sugarcane borer</name>
    <dbReference type="NCBI Taxonomy" id="40085"/>
    <lineage>
        <taxon>Eukaryota</taxon>
        <taxon>Metazoa</taxon>
        <taxon>Ecdysozoa</taxon>
        <taxon>Arthropoda</taxon>
        <taxon>Hexapoda</taxon>
        <taxon>Insecta</taxon>
        <taxon>Pterygota</taxon>
        <taxon>Neoptera</taxon>
        <taxon>Endopterygota</taxon>
        <taxon>Lepidoptera</taxon>
        <taxon>Glossata</taxon>
        <taxon>Ditrysia</taxon>
        <taxon>Pyraloidea</taxon>
        <taxon>Crambidae</taxon>
        <taxon>Crambinae</taxon>
        <taxon>Diatraea</taxon>
    </lineage>
</organism>
<name>A0A9N9R8E5_9NEOP</name>
<dbReference type="OrthoDB" id="18440at2759"/>